<dbReference type="Pfam" id="PF18707">
    <property type="entry name" value="IL2RB_N1"/>
    <property type="match status" value="1"/>
</dbReference>
<dbReference type="EMBL" id="JAFBMS010000043">
    <property type="protein sequence ID" value="KAG9340363.1"/>
    <property type="molecule type" value="Genomic_DNA"/>
</dbReference>
<evidence type="ECO:0000256" key="1">
    <source>
        <dbReference type="ARBA" id="ARBA00004167"/>
    </source>
</evidence>
<evidence type="ECO:0000256" key="8">
    <source>
        <dbReference type="ARBA" id="ARBA00023170"/>
    </source>
</evidence>
<feature type="compositionally biased region" description="Polar residues" evidence="9">
    <location>
        <begin position="527"/>
        <end position="537"/>
    </location>
</feature>
<keyword evidence="4 10" id="KW-0732">Signal</keyword>
<evidence type="ECO:0000256" key="9">
    <source>
        <dbReference type="SAM" id="MobiDB-lite"/>
    </source>
</evidence>
<evidence type="ECO:0000256" key="6">
    <source>
        <dbReference type="ARBA" id="ARBA00023136"/>
    </source>
</evidence>
<dbReference type="InterPro" id="IPR040951">
    <property type="entry name" value="IL2RB_N1"/>
</dbReference>
<keyword evidence="5" id="KW-1133">Transmembrane helix</keyword>
<name>A0A8T2NI75_9TELE</name>
<dbReference type="Proteomes" id="UP000824540">
    <property type="component" value="Unassembled WGS sequence"/>
</dbReference>
<feature type="compositionally biased region" description="Basic and acidic residues" evidence="9">
    <location>
        <begin position="434"/>
        <end position="453"/>
    </location>
</feature>
<accession>A0A8T2NI75</accession>
<sequence>METAWPVSLLLFLMHPVPGHSLKELTCFNDFFRNISCDWNSRGMYPKELCVLTATLERYKPYIKSCDLKPKDPHDRNIMSCDLEFHEVVFDLDDKLPIDVKCGNSNVSSMLYEVTENVKMSPPDQPKIHNYNISWHYVTSSLGILAYDFELQFKVAEQPWKDAEPRVRIRNPQKSVQLNEDQLEKGRFYQARVRVMSQEKDLQNVWSNWSPVASWKSEVGRPPATGTISFKPVPLLSFLSLHVSPPPPPVPLRLDSTPGQNSELLMVVGLVAFASLLLLITCRYSRTDWVSKLKLPHVPNPSKYFDALNSVHGGNFQKWVGPLFAPESFSVTQSLDDISPVEVFKTNDITSHLSKEYPSEPAETWDSSSSYPGSYNVEVCSMYFSYKSGKGNPKEEGDGEGSELEDIPLKSSSSYKPLRDLQRESQQPGPDCGKGNDDQETREEKEEGLKERVSLPPPAILPFTLTSQIPPCLIPIFPHLPSFPQLPFHVFDSTTVPGGSDPLGPLEGAPSRPSFAEIEPSSGGYMSVQSARCNNSV</sequence>
<comment type="similarity">
    <text evidence="2">Belongs to the type I cytokine receptor family. Type 4 subfamily.</text>
</comment>
<dbReference type="Gene3D" id="2.60.40.10">
    <property type="entry name" value="Immunoglobulins"/>
    <property type="match status" value="2"/>
</dbReference>
<evidence type="ECO:0000256" key="7">
    <source>
        <dbReference type="ARBA" id="ARBA00023157"/>
    </source>
</evidence>
<proteinExistence type="inferred from homology"/>
<dbReference type="AlphaFoldDB" id="A0A8T2NI75"/>
<evidence type="ECO:0000313" key="13">
    <source>
        <dbReference type="Proteomes" id="UP000824540"/>
    </source>
</evidence>
<gene>
    <name evidence="12" type="ORF">JZ751_021476</name>
</gene>
<keyword evidence="3" id="KW-0812">Transmembrane</keyword>
<dbReference type="InterPro" id="IPR036116">
    <property type="entry name" value="FN3_sf"/>
</dbReference>
<evidence type="ECO:0000313" key="12">
    <source>
        <dbReference type="EMBL" id="KAG9340363.1"/>
    </source>
</evidence>
<feature type="domain" description="Interleukin-2 receptor subunit beta N-terminal" evidence="11">
    <location>
        <begin position="24"/>
        <end position="110"/>
    </location>
</feature>
<keyword evidence="6" id="KW-0472">Membrane</keyword>
<dbReference type="PANTHER" id="PTHR23037:SF22">
    <property type="entry name" value="CYTOKINE RECEPTOR COMMON SUBUNIT BETA"/>
    <property type="match status" value="1"/>
</dbReference>
<dbReference type="InterPro" id="IPR013783">
    <property type="entry name" value="Ig-like_fold"/>
</dbReference>
<keyword evidence="8" id="KW-0675">Receptor</keyword>
<organism evidence="12 13">
    <name type="scientific">Albula glossodonta</name>
    <name type="common">roundjaw bonefish</name>
    <dbReference type="NCBI Taxonomy" id="121402"/>
    <lineage>
        <taxon>Eukaryota</taxon>
        <taxon>Metazoa</taxon>
        <taxon>Chordata</taxon>
        <taxon>Craniata</taxon>
        <taxon>Vertebrata</taxon>
        <taxon>Euteleostomi</taxon>
        <taxon>Actinopterygii</taxon>
        <taxon>Neopterygii</taxon>
        <taxon>Teleostei</taxon>
        <taxon>Albuliformes</taxon>
        <taxon>Albulidae</taxon>
        <taxon>Albula</taxon>
    </lineage>
</organism>
<feature type="compositionally biased region" description="Acidic residues" evidence="9">
    <location>
        <begin position="397"/>
        <end position="406"/>
    </location>
</feature>
<dbReference type="OrthoDB" id="9419853at2759"/>
<dbReference type="GO" id="GO:0009897">
    <property type="term" value="C:external side of plasma membrane"/>
    <property type="evidence" value="ECO:0007669"/>
    <property type="project" value="TreeGrafter"/>
</dbReference>
<feature type="signal peptide" evidence="10">
    <location>
        <begin position="1"/>
        <end position="21"/>
    </location>
</feature>
<evidence type="ECO:0000256" key="4">
    <source>
        <dbReference type="ARBA" id="ARBA00022729"/>
    </source>
</evidence>
<dbReference type="InterPro" id="IPR003531">
    <property type="entry name" value="Hempt_rcpt_S_F1_CS"/>
</dbReference>
<keyword evidence="13" id="KW-1185">Reference proteome</keyword>
<protein>
    <recommendedName>
        <fullName evidence="11">Interleukin-2 receptor subunit beta N-terminal domain-containing protein</fullName>
    </recommendedName>
</protein>
<dbReference type="PROSITE" id="PS01355">
    <property type="entry name" value="HEMATOPO_REC_S_F1"/>
    <property type="match status" value="1"/>
</dbReference>
<evidence type="ECO:0000256" key="5">
    <source>
        <dbReference type="ARBA" id="ARBA00022989"/>
    </source>
</evidence>
<dbReference type="GO" id="GO:0004896">
    <property type="term" value="F:cytokine receptor activity"/>
    <property type="evidence" value="ECO:0007669"/>
    <property type="project" value="InterPro"/>
</dbReference>
<comment type="caution">
    <text evidence="12">The sequence shown here is derived from an EMBL/GenBank/DDBJ whole genome shotgun (WGS) entry which is preliminary data.</text>
</comment>
<evidence type="ECO:0000259" key="11">
    <source>
        <dbReference type="Pfam" id="PF18707"/>
    </source>
</evidence>
<comment type="subcellular location">
    <subcellularLocation>
        <location evidence="1">Membrane</location>
        <topology evidence="1">Single-pass membrane protein</topology>
    </subcellularLocation>
</comment>
<feature type="chain" id="PRO_5035938473" description="Interleukin-2 receptor subunit beta N-terminal domain-containing protein" evidence="10">
    <location>
        <begin position="22"/>
        <end position="537"/>
    </location>
</feature>
<keyword evidence="7" id="KW-1015">Disulfide bond</keyword>
<dbReference type="GO" id="GO:0016064">
    <property type="term" value="P:immunoglobulin mediated immune response"/>
    <property type="evidence" value="ECO:0007669"/>
    <property type="project" value="TreeGrafter"/>
</dbReference>
<feature type="region of interest" description="Disordered" evidence="9">
    <location>
        <begin position="390"/>
        <end position="455"/>
    </location>
</feature>
<reference evidence="12" key="1">
    <citation type="thesis" date="2021" institute="BYU ScholarsArchive" country="Provo, UT, USA">
        <title>Applications of and Algorithms for Genome Assembly and Genomic Analyses with an Emphasis on Marine Teleosts.</title>
        <authorList>
            <person name="Pickett B.D."/>
        </authorList>
    </citation>
    <scope>NUCLEOTIDE SEQUENCE</scope>
    <source>
        <strain evidence="12">HI-2016</strain>
    </source>
</reference>
<evidence type="ECO:0000256" key="10">
    <source>
        <dbReference type="SAM" id="SignalP"/>
    </source>
</evidence>
<evidence type="ECO:0000256" key="2">
    <source>
        <dbReference type="ARBA" id="ARBA00008280"/>
    </source>
</evidence>
<dbReference type="PANTHER" id="PTHR23037">
    <property type="entry name" value="CYTOKINE RECEPTOR"/>
    <property type="match status" value="1"/>
</dbReference>
<feature type="region of interest" description="Disordered" evidence="9">
    <location>
        <begin position="499"/>
        <end position="537"/>
    </location>
</feature>
<dbReference type="SUPFAM" id="SSF49265">
    <property type="entry name" value="Fibronectin type III"/>
    <property type="match status" value="1"/>
</dbReference>
<evidence type="ECO:0000256" key="3">
    <source>
        <dbReference type="ARBA" id="ARBA00022692"/>
    </source>
</evidence>